<dbReference type="EMBL" id="JADOTZ010000001">
    <property type="protein sequence ID" value="MBG6085034.1"/>
    <property type="molecule type" value="Genomic_DNA"/>
</dbReference>
<dbReference type="Pfam" id="PF13555">
    <property type="entry name" value="AAA_29"/>
    <property type="match status" value="1"/>
</dbReference>
<dbReference type="Proteomes" id="UP000625033">
    <property type="component" value="Unassembled WGS sequence"/>
</dbReference>
<comment type="caution">
    <text evidence="2">The sequence shown here is derived from an EMBL/GenBank/DDBJ whole genome shotgun (WGS) entry which is preliminary data.</text>
</comment>
<dbReference type="PANTHER" id="PTHR45615:SF66">
    <property type="entry name" value="CARD DOMAIN-CONTAINING PROTEIN"/>
    <property type="match status" value="1"/>
</dbReference>
<dbReference type="AlphaFoldDB" id="A0A931D5Y5"/>
<organism evidence="2 3">
    <name type="scientific">Zhihengliuella flava</name>
    <dbReference type="NCBI Taxonomy" id="1285193"/>
    <lineage>
        <taxon>Bacteria</taxon>
        <taxon>Bacillati</taxon>
        <taxon>Actinomycetota</taxon>
        <taxon>Actinomycetes</taxon>
        <taxon>Micrococcales</taxon>
        <taxon>Micrococcaceae</taxon>
        <taxon>Zhihengliuella</taxon>
    </lineage>
</organism>
<accession>A0A931D5Y5</accession>
<dbReference type="InterPro" id="IPR027417">
    <property type="entry name" value="P-loop_NTPase"/>
</dbReference>
<sequence length="1133" mass="121831">MSIEYTLDLGEEVNPGQHRLAEIHVVNWGTFHGKHRLYVDRAGTLLTGHPGVGKSTLFDGIGHLFHAAPRLNESAHEASTRRDRRTTYSYLRGRTFKTADGVIAQRPGATWSAVALVYRNAMGTTTCLAALFDVPANGLEGHVGKHFLIGDAPLDPEAIEDYWATPGARRFSVSTLSRALPGFEVYDTHKTFAERFRRRLGIDHDKAFSLLRTLQNGKGLDRGVNQFFRQEVLEAPATLAAAEGAVEDFAHLRGIHRELETARAQRDALELVPERTRRLGELVAEREATARLAGTVLPHVGAVRAAEVHDAEVARLNADLSSHRDQISAAVSAKERLNTRISSLQQQHDSSGGERVAALERELAEAHAAAEQKGRAAAKLTAEAERAGVAWDHTAEGLDAMRQQALDASSRLGSIEQDTRTLEYEAMAKLMNLRERLRAARAEIDSYARRGSNIDDASATARRSICAATGLDPADVPFGGELMDVAAGEDAWRPAAEKALRRLAATLLVPGEHLAAVTRAIDAGIADGSSVARLRWVDTSVRPGGHGAAERAADEAELVTKLDFAESDAGAWLRAKVAADYPLVCVEEDAELHQHARAISRSGTLKTGRGAYERQLRQLSPSQYLLGFTNEAKIAQLEDAAGGLAEEIAAAESAADERSTSSRDLGEKLRALAALAEDSREFSRFDTAGADAAVAELESRLAAVLNDDASLAEVRSDLEAALAEREETVGRLAVLRAEAEALQERLSALVPAAESAPASGTDAPAGRAGVVPGSAATDTATVTEAEQAQLVERFEALTEATTAAEVRAATDAAALALQEELARTKQSIFAAEADLAETFREFAREFGPSAAASYGTGADAAEDYVRLYESIVAEGLPQREEEFREYFSNRSYERFSDLLQLLEEERRAIAERIEPLNQILSDVPFEQGPQGSSRLRFELSTAVPAEARAFKAELKDALGRAYSGAADVSEQYERLEALVDALDDPARAAWRDTVLDVRQHVTISCNEHKAGGEIEAGLEPGTLSGGEGQRFTSFVMGAALAYQLGLATQGFTTYGTVMIDEAFIQANSEYAGAGINALQEFGFQLLLAAPEDKVDLARHLGSITDIVKRPGSNVSGFVETGLSPAVATDVVLR</sequence>
<dbReference type="PANTHER" id="PTHR45615">
    <property type="entry name" value="MYOSIN HEAVY CHAIN, NON-MUSCLE"/>
    <property type="match status" value="1"/>
</dbReference>
<dbReference type="Pfam" id="PF13558">
    <property type="entry name" value="SbcC_Walker_B"/>
    <property type="match status" value="1"/>
</dbReference>
<gene>
    <name evidence="2" type="ORF">IW252_001801</name>
</gene>
<feature type="coiled-coil region" evidence="1">
    <location>
        <begin position="327"/>
        <end position="376"/>
    </location>
</feature>
<keyword evidence="3" id="KW-1185">Reference proteome</keyword>
<keyword evidence="1" id="KW-0175">Coiled coil</keyword>
<reference evidence="2" key="1">
    <citation type="submission" date="2020-11" db="EMBL/GenBank/DDBJ databases">
        <title>Sequencing the genomes of 1000 actinobacteria strains.</title>
        <authorList>
            <person name="Klenk H.-P."/>
        </authorList>
    </citation>
    <scope>NUCLEOTIDE SEQUENCE</scope>
    <source>
        <strain evidence="2">DSM 26152</strain>
    </source>
</reference>
<evidence type="ECO:0000313" key="3">
    <source>
        <dbReference type="Proteomes" id="UP000625033"/>
    </source>
</evidence>
<proteinExistence type="predicted"/>
<protein>
    <submittedName>
        <fullName evidence="2">Uncharacterized protein YPO0396</fullName>
    </submittedName>
</protein>
<feature type="coiled-coil region" evidence="1">
    <location>
        <begin position="718"/>
        <end position="745"/>
    </location>
</feature>
<dbReference type="RefSeq" id="WP_196836264.1">
    <property type="nucleotide sequence ID" value="NZ_JADOTZ010000001.1"/>
</dbReference>
<evidence type="ECO:0000256" key="1">
    <source>
        <dbReference type="SAM" id="Coils"/>
    </source>
</evidence>
<evidence type="ECO:0000313" key="2">
    <source>
        <dbReference type="EMBL" id="MBG6085034.1"/>
    </source>
</evidence>
<name>A0A931D5Y5_9MICC</name>
<dbReference type="SUPFAM" id="SSF52540">
    <property type="entry name" value="P-loop containing nucleoside triphosphate hydrolases"/>
    <property type="match status" value="1"/>
</dbReference>